<keyword evidence="2" id="KW-0812">Transmembrane</keyword>
<dbReference type="AlphaFoldDB" id="A0A1H9P9P2"/>
<feature type="transmembrane region" description="Helical" evidence="2">
    <location>
        <begin position="21"/>
        <end position="41"/>
    </location>
</feature>
<name>A0A1H9P9P2_9HYPH</name>
<evidence type="ECO:0000256" key="1">
    <source>
        <dbReference type="SAM" id="MobiDB-lite"/>
    </source>
</evidence>
<dbReference type="EMBL" id="FOFG01000019">
    <property type="protein sequence ID" value="SER44827.1"/>
    <property type="molecule type" value="Genomic_DNA"/>
</dbReference>
<evidence type="ECO:0000313" key="3">
    <source>
        <dbReference type="EMBL" id="SER44827.1"/>
    </source>
</evidence>
<sequence length="115" mass="12279">MHSLDQIEEGLRAGSDRVASFSFHLLRSSLIVGAAFAIAAWHDRRRGERAGERQDASAANAALDPADPAASLPPGTYGQVRAAGPESMRDGDVKRWDQVDEGSDESFPASDPPAY</sequence>
<evidence type="ECO:0000313" key="4">
    <source>
        <dbReference type="Proteomes" id="UP000199647"/>
    </source>
</evidence>
<keyword evidence="2" id="KW-0472">Membrane</keyword>
<gene>
    <name evidence="3" type="ORF">SAMN05216548_11913</name>
</gene>
<keyword evidence="2" id="KW-1133">Transmembrane helix</keyword>
<evidence type="ECO:0000256" key="2">
    <source>
        <dbReference type="SAM" id="Phobius"/>
    </source>
</evidence>
<dbReference type="RefSeq" id="WP_238858418.1">
    <property type="nucleotide sequence ID" value="NZ_FOFG01000019.1"/>
</dbReference>
<keyword evidence="4" id="KW-1185">Reference proteome</keyword>
<feature type="compositionally biased region" description="Basic and acidic residues" evidence="1">
    <location>
        <begin position="87"/>
        <end position="98"/>
    </location>
</feature>
<feature type="compositionally biased region" description="Basic and acidic residues" evidence="1">
    <location>
        <begin position="44"/>
        <end position="55"/>
    </location>
</feature>
<accession>A0A1H9P9P2</accession>
<dbReference type="Proteomes" id="UP000199647">
    <property type="component" value="Unassembled WGS sequence"/>
</dbReference>
<feature type="region of interest" description="Disordered" evidence="1">
    <location>
        <begin position="44"/>
        <end position="115"/>
    </location>
</feature>
<dbReference type="STRING" id="1855383.SAMN05216548_11913"/>
<protein>
    <submittedName>
        <fullName evidence="3">Uncharacterized protein</fullName>
    </submittedName>
</protein>
<reference evidence="3 4" key="1">
    <citation type="submission" date="2016-10" db="EMBL/GenBank/DDBJ databases">
        <authorList>
            <person name="de Groot N.N."/>
        </authorList>
    </citation>
    <scope>NUCLEOTIDE SEQUENCE [LARGE SCALE GENOMIC DNA]</scope>
    <source>
        <strain evidence="3 4">A52C2</strain>
    </source>
</reference>
<organism evidence="3 4">
    <name type="scientific">Faunimonas pinastri</name>
    <dbReference type="NCBI Taxonomy" id="1855383"/>
    <lineage>
        <taxon>Bacteria</taxon>
        <taxon>Pseudomonadati</taxon>
        <taxon>Pseudomonadota</taxon>
        <taxon>Alphaproteobacteria</taxon>
        <taxon>Hyphomicrobiales</taxon>
        <taxon>Afifellaceae</taxon>
        <taxon>Faunimonas</taxon>
    </lineage>
</organism>
<feature type="compositionally biased region" description="Low complexity" evidence="1">
    <location>
        <begin position="56"/>
        <end position="74"/>
    </location>
</feature>
<proteinExistence type="predicted"/>